<dbReference type="OrthoDB" id="272149at2759"/>
<dbReference type="AlphaFoldDB" id="A0A8S0ZUP8"/>
<comment type="caution">
    <text evidence="2">The sequence shown here is derived from an EMBL/GenBank/DDBJ whole genome shotgun (WGS) entry which is preliminary data.</text>
</comment>
<name>A0A8S0ZUP8_ARCPL</name>
<dbReference type="Pfam" id="PF14580">
    <property type="entry name" value="LRR_9"/>
    <property type="match status" value="1"/>
</dbReference>
<dbReference type="InterPro" id="IPR001611">
    <property type="entry name" value="Leu-rich_rpt"/>
</dbReference>
<gene>
    <name evidence="2" type="ORF">APLA_LOCUS6739</name>
</gene>
<feature type="region of interest" description="Disordered" evidence="1">
    <location>
        <begin position="172"/>
        <end position="199"/>
    </location>
</feature>
<dbReference type="PANTHER" id="PTHR46282">
    <property type="entry name" value="LEUCINE-RICH MELANOCYTE DIFFERENTIATION-ASSOCIATED PROTEIN"/>
    <property type="match status" value="1"/>
</dbReference>
<evidence type="ECO:0000313" key="3">
    <source>
        <dbReference type="Proteomes" id="UP000494106"/>
    </source>
</evidence>
<dbReference type="SUPFAM" id="SSF52058">
    <property type="entry name" value="L domain-like"/>
    <property type="match status" value="1"/>
</dbReference>
<sequence length="235" mass="26628">MEVNHTALCFESNRLSYCGQECQRIPPALQKMYGAKVKCLDLSYNSIETLKGLEQFTKLEELILDNNKLSDAITFPRLASLKTLSLNNNQISDLDALMEKISQNFPSLTYLSLLSNKACPNQLSDIDKDDSDYQRYRYFVIYILPKLIFLDSRRVSAEERREASVRGEFMRVRRPPSDVTDASSPRTLQTKGPSARPLPVDLGALGKHKGAYGKCSYKYTGKHSEGNRFILNSDL</sequence>
<evidence type="ECO:0008006" key="4">
    <source>
        <dbReference type="Google" id="ProtNLM"/>
    </source>
</evidence>
<reference evidence="2 3" key="1">
    <citation type="submission" date="2020-04" db="EMBL/GenBank/DDBJ databases">
        <authorList>
            <person name="Wallbank WR R."/>
            <person name="Pardo Diaz C."/>
            <person name="Kozak K."/>
            <person name="Martin S."/>
            <person name="Jiggins C."/>
            <person name="Moest M."/>
            <person name="Warren A I."/>
            <person name="Byers J.R.P. K."/>
            <person name="Montejo-Kovacevich G."/>
            <person name="Yen C E."/>
        </authorList>
    </citation>
    <scope>NUCLEOTIDE SEQUENCE [LARGE SCALE GENOMIC DNA]</scope>
</reference>
<keyword evidence="3" id="KW-1185">Reference proteome</keyword>
<evidence type="ECO:0000256" key="1">
    <source>
        <dbReference type="SAM" id="MobiDB-lite"/>
    </source>
</evidence>
<protein>
    <recommendedName>
        <fullName evidence="4">Leucine-rich melanocyte differentiation-associated protein</fullName>
    </recommendedName>
</protein>
<dbReference type="PROSITE" id="PS51450">
    <property type="entry name" value="LRR"/>
    <property type="match status" value="2"/>
</dbReference>
<dbReference type="Proteomes" id="UP000494106">
    <property type="component" value="Unassembled WGS sequence"/>
</dbReference>
<evidence type="ECO:0000313" key="2">
    <source>
        <dbReference type="EMBL" id="CAB3236866.1"/>
    </source>
</evidence>
<dbReference type="FunFam" id="3.80.10.10:FF:000695">
    <property type="entry name" value="leucine-rich melanocyte differentiation-associated protein"/>
    <property type="match status" value="1"/>
</dbReference>
<proteinExistence type="predicted"/>
<dbReference type="Gene3D" id="3.80.10.10">
    <property type="entry name" value="Ribonuclease Inhibitor"/>
    <property type="match status" value="1"/>
</dbReference>
<dbReference type="PANTHER" id="PTHR46282:SF2">
    <property type="entry name" value="LEUCINE-RICH MELANOCYTE DIFFERENTIATION-ASSOCIATED PROTEIN"/>
    <property type="match status" value="1"/>
</dbReference>
<dbReference type="EMBL" id="CADEBC010000488">
    <property type="protein sequence ID" value="CAB3236866.1"/>
    <property type="molecule type" value="Genomic_DNA"/>
</dbReference>
<feature type="compositionally biased region" description="Polar residues" evidence="1">
    <location>
        <begin position="180"/>
        <end position="192"/>
    </location>
</feature>
<dbReference type="InterPro" id="IPR032675">
    <property type="entry name" value="LRR_dom_sf"/>
</dbReference>
<organism evidence="2 3">
    <name type="scientific">Arctia plantaginis</name>
    <name type="common">Wood tiger moth</name>
    <name type="synonym">Phalaena plantaginis</name>
    <dbReference type="NCBI Taxonomy" id="874455"/>
    <lineage>
        <taxon>Eukaryota</taxon>
        <taxon>Metazoa</taxon>
        <taxon>Ecdysozoa</taxon>
        <taxon>Arthropoda</taxon>
        <taxon>Hexapoda</taxon>
        <taxon>Insecta</taxon>
        <taxon>Pterygota</taxon>
        <taxon>Neoptera</taxon>
        <taxon>Endopterygota</taxon>
        <taxon>Lepidoptera</taxon>
        <taxon>Glossata</taxon>
        <taxon>Ditrysia</taxon>
        <taxon>Noctuoidea</taxon>
        <taxon>Erebidae</taxon>
        <taxon>Arctiinae</taxon>
        <taxon>Arctia</taxon>
    </lineage>
</organism>
<accession>A0A8S0ZUP8</accession>
<dbReference type="InterPro" id="IPR043313">
    <property type="entry name" value="LRMDA"/>
</dbReference>